<evidence type="ECO:0000313" key="3">
    <source>
        <dbReference type="Proteomes" id="UP001275084"/>
    </source>
</evidence>
<dbReference type="Proteomes" id="UP001275084">
    <property type="component" value="Unassembled WGS sequence"/>
</dbReference>
<dbReference type="AlphaFoldDB" id="A0AAJ0HWB4"/>
<keyword evidence="1" id="KW-0472">Membrane</keyword>
<comment type="caution">
    <text evidence="2">The sequence shown here is derived from an EMBL/GenBank/DDBJ whole genome shotgun (WGS) entry which is preliminary data.</text>
</comment>
<sequence length="68" mass="7624">MTDTPGKRPEHALYEGLGPMPLISNPMLPILAILIATKAFRDYETIKDLLMIYQRERCSSCSGRKASL</sequence>
<name>A0AAJ0HWB4_9PEZI</name>
<organism evidence="2 3">
    <name type="scientific">Lasiosphaeria hispida</name>
    <dbReference type="NCBI Taxonomy" id="260671"/>
    <lineage>
        <taxon>Eukaryota</taxon>
        <taxon>Fungi</taxon>
        <taxon>Dikarya</taxon>
        <taxon>Ascomycota</taxon>
        <taxon>Pezizomycotina</taxon>
        <taxon>Sordariomycetes</taxon>
        <taxon>Sordariomycetidae</taxon>
        <taxon>Sordariales</taxon>
        <taxon>Lasiosphaeriaceae</taxon>
        <taxon>Lasiosphaeria</taxon>
    </lineage>
</organism>
<keyword evidence="1" id="KW-1133">Transmembrane helix</keyword>
<keyword evidence="3" id="KW-1185">Reference proteome</keyword>
<protein>
    <submittedName>
        <fullName evidence="2">Uncharacterized protein</fullName>
    </submittedName>
</protein>
<reference evidence="2" key="1">
    <citation type="journal article" date="2023" name="Mol. Phylogenet. Evol.">
        <title>Genome-scale phylogeny and comparative genomics of the fungal order Sordariales.</title>
        <authorList>
            <person name="Hensen N."/>
            <person name="Bonometti L."/>
            <person name="Westerberg I."/>
            <person name="Brannstrom I.O."/>
            <person name="Guillou S."/>
            <person name="Cros-Aarteil S."/>
            <person name="Calhoun S."/>
            <person name="Haridas S."/>
            <person name="Kuo A."/>
            <person name="Mondo S."/>
            <person name="Pangilinan J."/>
            <person name="Riley R."/>
            <person name="LaButti K."/>
            <person name="Andreopoulos B."/>
            <person name="Lipzen A."/>
            <person name="Chen C."/>
            <person name="Yan M."/>
            <person name="Daum C."/>
            <person name="Ng V."/>
            <person name="Clum A."/>
            <person name="Steindorff A."/>
            <person name="Ohm R.A."/>
            <person name="Martin F."/>
            <person name="Silar P."/>
            <person name="Natvig D.O."/>
            <person name="Lalanne C."/>
            <person name="Gautier V."/>
            <person name="Ament-Velasquez S.L."/>
            <person name="Kruys A."/>
            <person name="Hutchinson M.I."/>
            <person name="Powell A.J."/>
            <person name="Barry K."/>
            <person name="Miller A.N."/>
            <person name="Grigoriev I.V."/>
            <person name="Debuchy R."/>
            <person name="Gladieux P."/>
            <person name="Hiltunen Thoren M."/>
            <person name="Johannesson H."/>
        </authorList>
    </citation>
    <scope>NUCLEOTIDE SEQUENCE</scope>
    <source>
        <strain evidence="2">CBS 955.72</strain>
    </source>
</reference>
<feature type="non-terminal residue" evidence="2">
    <location>
        <position position="68"/>
    </location>
</feature>
<proteinExistence type="predicted"/>
<reference evidence="2" key="2">
    <citation type="submission" date="2023-06" db="EMBL/GenBank/DDBJ databases">
        <authorList>
            <consortium name="Lawrence Berkeley National Laboratory"/>
            <person name="Haridas S."/>
            <person name="Hensen N."/>
            <person name="Bonometti L."/>
            <person name="Westerberg I."/>
            <person name="Brannstrom I.O."/>
            <person name="Guillou S."/>
            <person name="Cros-Aarteil S."/>
            <person name="Calhoun S."/>
            <person name="Kuo A."/>
            <person name="Mondo S."/>
            <person name="Pangilinan J."/>
            <person name="Riley R."/>
            <person name="Labutti K."/>
            <person name="Andreopoulos B."/>
            <person name="Lipzen A."/>
            <person name="Chen C."/>
            <person name="Yanf M."/>
            <person name="Daum C."/>
            <person name="Ng V."/>
            <person name="Clum A."/>
            <person name="Steindorff A."/>
            <person name="Ohm R."/>
            <person name="Martin F."/>
            <person name="Silar P."/>
            <person name="Natvig D."/>
            <person name="Lalanne C."/>
            <person name="Gautier V."/>
            <person name="Ament-Velasquez S.L."/>
            <person name="Kruys A."/>
            <person name="Hutchinson M.I."/>
            <person name="Powell A.J."/>
            <person name="Barry K."/>
            <person name="Miller A.N."/>
            <person name="Grigoriev I.V."/>
            <person name="Debuchy R."/>
            <person name="Gladieux P."/>
            <person name="Thoren M.H."/>
            <person name="Johannesson H."/>
        </authorList>
    </citation>
    <scope>NUCLEOTIDE SEQUENCE</scope>
    <source>
        <strain evidence="2">CBS 955.72</strain>
    </source>
</reference>
<gene>
    <name evidence="2" type="ORF">B0T25DRAFT_528396</name>
</gene>
<dbReference type="EMBL" id="JAUIQD010000001">
    <property type="protein sequence ID" value="KAK3363749.1"/>
    <property type="molecule type" value="Genomic_DNA"/>
</dbReference>
<accession>A0AAJ0HWB4</accession>
<feature type="transmembrane region" description="Helical" evidence="1">
    <location>
        <begin position="20"/>
        <end position="40"/>
    </location>
</feature>
<keyword evidence="1" id="KW-0812">Transmembrane</keyword>
<evidence type="ECO:0000256" key="1">
    <source>
        <dbReference type="SAM" id="Phobius"/>
    </source>
</evidence>
<evidence type="ECO:0000313" key="2">
    <source>
        <dbReference type="EMBL" id="KAK3363749.1"/>
    </source>
</evidence>